<accession>A0ABW1LE95</accession>
<organism evidence="1 2">
    <name type="scientific">Nocardioides hankookensis</name>
    <dbReference type="NCBI Taxonomy" id="443157"/>
    <lineage>
        <taxon>Bacteria</taxon>
        <taxon>Bacillati</taxon>
        <taxon>Actinomycetota</taxon>
        <taxon>Actinomycetes</taxon>
        <taxon>Propionibacteriales</taxon>
        <taxon>Nocardioidaceae</taxon>
        <taxon>Nocardioides</taxon>
    </lineage>
</organism>
<gene>
    <name evidence="1" type="ORF">ACFPYL_01775</name>
</gene>
<dbReference type="Proteomes" id="UP001596135">
    <property type="component" value="Unassembled WGS sequence"/>
</dbReference>
<evidence type="ECO:0000313" key="2">
    <source>
        <dbReference type="Proteomes" id="UP001596135"/>
    </source>
</evidence>
<sequence length="365" mass="39356">MTGASDTPGLRRAWGWAAHLRDGGTTPWRDWAAEGDAHGRHLPGAQQLELLRRLNASGPVPATLAGRVLEASAPGRGRPDLELVGSVEPLAFGPPPVDPADLDADELLRVATALLAEDVHAAGLPDVTPSRPRPWRTRYRLLGDPMLTDPRRVDLVSRGRPPGGRNELVLVVGTDVGQMLVDAWTARSIGSGVTPWGDWVGRAARLDELPDRIDLPRLARTAAERVGVRRVRVVLDVDALPRLVGVRRRLAAAPALSADAVELARRTGQVLGLLAVPAERRALLRQVLVPRLAEHPGPALVLPQRRVRWARERARAMRDEVVRAGYPVLGDPDGLLPVERPGVTQPSDAGVLALALRLLVEVKVS</sequence>
<comment type="caution">
    <text evidence="1">The sequence shown here is derived from an EMBL/GenBank/DDBJ whole genome shotgun (WGS) entry which is preliminary data.</text>
</comment>
<protein>
    <submittedName>
        <fullName evidence="1">Uncharacterized protein</fullName>
    </submittedName>
</protein>
<keyword evidence="2" id="KW-1185">Reference proteome</keyword>
<proteinExistence type="predicted"/>
<evidence type="ECO:0000313" key="1">
    <source>
        <dbReference type="EMBL" id="MFC6041784.1"/>
    </source>
</evidence>
<name>A0ABW1LE95_9ACTN</name>
<dbReference type="RefSeq" id="WP_379149725.1">
    <property type="nucleotide sequence ID" value="NZ_JBHSRJ010000001.1"/>
</dbReference>
<reference evidence="2" key="1">
    <citation type="journal article" date="2019" name="Int. J. Syst. Evol. Microbiol.">
        <title>The Global Catalogue of Microorganisms (GCM) 10K type strain sequencing project: providing services to taxonomists for standard genome sequencing and annotation.</title>
        <authorList>
            <consortium name="The Broad Institute Genomics Platform"/>
            <consortium name="The Broad Institute Genome Sequencing Center for Infectious Disease"/>
            <person name="Wu L."/>
            <person name="Ma J."/>
        </authorList>
    </citation>
    <scope>NUCLEOTIDE SEQUENCE [LARGE SCALE GENOMIC DNA]</scope>
    <source>
        <strain evidence="2">CCUG 54522</strain>
    </source>
</reference>
<dbReference type="EMBL" id="JBHSRJ010000001">
    <property type="protein sequence ID" value="MFC6041784.1"/>
    <property type="molecule type" value="Genomic_DNA"/>
</dbReference>